<evidence type="ECO:0000313" key="2">
    <source>
        <dbReference type="EMBL" id="MBK0399920.1"/>
    </source>
</evidence>
<proteinExistence type="predicted"/>
<evidence type="ECO:0008006" key="4">
    <source>
        <dbReference type="Google" id="ProtNLM"/>
    </source>
</evidence>
<gene>
    <name evidence="2" type="ORF">H0I76_12030</name>
</gene>
<keyword evidence="3" id="KW-1185">Reference proteome</keyword>
<dbReference type="AlphaFoldDB" id="A0A8J7SHU1"/>
<dbReference type="Proteomes" id="UP000655420">
    <property type="component" value="Unassembled WGS sequence"/>
</dbReference>
<sequence>MNRKPFARRVALVLTLALCGCAAPLPPALDEVITRDFAVGGGEWSSGGGITAVGKVVDRQGEVVACGAWTTDRQSALSILRNEDVIRAGALFVGGRRVVGNLGFMLRYEESARLLGRPASCVRTGLRWDPGYGTAETAFRFPRLTFAGGGGIGRIGVPAVGLGSGDTITFRQGPRPSPW</sequence>
<organism evidence="2 3">
    <name type="scientific">Thermohalobaculum xanthum</name>
    <dbReference type="NCBI Taxonomy" id="2753746"/>
    <lineage>
        <taxon>Bacteria</taxon>
        <taxon>Pseudomonadati</taxon>
        <taxon>Pseudomonadota</taxon>
        <taxon>Alphaproteobacteria</taxon>
        <taxon>Rhodobacterales</taxon>
        <taxon>Paracoccaceae</taxon>
        <taxon>Thermohalobaculum</taxon>
    </lineage>
</organism>
<feature type="chain" id="PRO_5035145583" description="Lipoprotein" evidence="1">
    <location>
        <begin position="23"/>
        <end position="179"/>
    </location>
</feature>
<protein>
    <recommendedName>
        <fullName evidence="4">Lipoprotein</fullName>
    </recommendedName>
</protein>
<evidence type="ECO:0000256" key="1">
    <source>
        <dbReference type="SAM" id="SignalP"/>
    </source>
</evidence>
<dbReference type="EMBL" id="JAEHHL010000007">
    <property type="protein sequence ID" value="MBK0399920.1"/>
    <property type="molecule type" value="Genomic_DNA"/>
</dbReference>
<accession>A0A8J7SHU1</accession>
<comment type="caution">
    <text evidence="2">The sequence shown here is derived from an EMBL/GenBank/DDBJ whole genome shotgun (WGS) entry which is preliminary data.</text>
</comment>
<evidence type="ECO:0000313" key="3">
    <source>
        <dbReference type="Proteomes" id="UP000655420"/>
    </source>
</evidence>
<keyword evidence="1" id="KW-0732">Signal</keyword>
<reference evidence="2" key="1">
    <citation type="submission" date="2020-12" db="EMBL/GenBank/DDBJ databases">
        <title>Bacterial taxonomy.</title>
        <authorList>
            <person name="Pan X."/>
        </authorList>
    </citation>
    <scope>NUCLEOTIDE SEQUENCE</scope>
    <source>
        <strain evidence="2">M0105</strain>
    </source>
</reference>
<dbReference type="RefSeq" id="WP_200610133.1">
    <property type="nucleotide sequence ID" value="NZ_JAEHHL010000007.1"/>
</dbReference>
<name>A0A8J7SHU1_9RHOB</name>
<feature type="signal peptide" evidence="1">
    <location>
        <begin position="1"/>
        <end position="22"/>
    </location>
</feature>
<dbReference type="PROSITE" id="PS51257">
    <property type="entry name" value="PROKAR_LIPOPROTEIN"/>
    <property type="match status" value="1"/>
</dbReference>